<feature type="signal peptide" evidence="1">
    <location>
        <begin position="1"/>
        <end position="17"/>
    </location>
</feature>
<organism evidence="2 3">
    <name type="scientific">Gymnopilus dilepis</name>
    <dbReference type="NCBI Taxonomy" id="231916"/>
    <lineage>
        <taxon>Eukaryota</taxon>
        <taxon>Fungi</taxon>
        <taxon>Dikarya</taxon>
        <taxon>Basidiomycota</taxon>
        <taxon>Agaricomycotina</taxon>
        <taxon>Agaricomycetes</taxon>
        <taxon>Agaricomycetidae</taxon>
        <taxon>Agaricales</taxon>
        <taxon>Agaricineae</taxon>
        <taxon>Hymenogastraceae</taxon>
        <taxon>Gymnopilus</taxon>
    </lineage>
</organism>
<gene>
    <name evidence="2" type="ORF">CVT26_003629</name>
</gene>
<dbReference type="InParanoid" id="A0A409VR72"/>
<keyword evidence="3" id="KW-1185">Reference proteome</keyword>
<name>A0A409VR72_9AGAR</name>
<evidence type="ECO:0008006" key="4">
    <source>
        <dbReference type="Google" id="ProtNLM"/>
    </source>
</evidence>
<dbReference type="OrthoDB" id="3101573at2759"/>
<keyword evidence="1" id="KW-0732">Signal</keyword>
<comment type="caution">
    <text evidence="2">The sequence shown here is derived from an EMBL/GenBank/DDBJ whole genome shotgun (WGS) entry which is preliminary data.</text>
</comment>
<dbReference type="EMBL" id="NHYE01005589">
    <property type="protein sequence ID" value="PPQ68723.1"/>
    <property type="molecule type" value="Genomic_DNA"/>
</dbReference>
<evidence type="ECO:0000256" key="1">
    <source>
        <dbReference type="SAM" id="SignalP"/>
    </source>
</evidence>
<evidence type="ECO:0000313" key="3">
    <source>
        <dbReference type="Proteomes" id="UP000284706"/>
    </source>
</evidence>
<evidence type="ECO:0000313" key="2">
    <source>
        <dbReference type="EMBL" id="PPQ68723.1"/>
    </source>
</evidence>
<dbReference type="Proteomes" id="UP000284706">
    <property type="component" value="Unassembled WGS sequence"/>
</dbReference>
<sequence>MLFNILLLASIGQLCVAVQVTTSTFQWRTRAPLAFATPTPVQRNITTTRTITATISHVQTPTPHFPAGWKSPIENAAALNTSLGAHTNLASGYGTSCCGWGGIFGWNGDGTSVATMAGNCGPNLPLSSLDLNKCISWDSSSGWATCSNAGGFLSNSASGCVVMNPPSVWGQAFGAPTYTQIWVVCNGPQAGTGYISQFDLSK</sequence>
<dbReference type="AlphaFoldDB" id="A0A409VR72"/>
<accession>A0A409VR72</accession>
<reference evidence="2 3" key="1">
    <citation type="journal article" date="2018" name="Evol. Lett.">
        <title>Horizontal gene cluster transfer increased hallucinogenic mushroom diversity.</title>
        <authorList>
            <person name="Reynolds H.T."/>
            <person name="Vijayakumar V."/>
            <person name="Gluck-Thaler E."/>
            <person name="Korotkin H.B."/>
            <person name="Matheny P.B."/>
            <person name="Slot J.C."/>
        </authorList>
    </citation>
    <scope>NUCLEOTIDE SEQUENCE [LARGE SCALE GENOMIC DNA]</scope>
    <source>
        <strain evidence="2 3">SRW20</strain>
    </source>
</reference>
<feature type="chain" id="PRO_5019439711" description="Cyanovirin-N domain-containing protein" evidence="1">
    <location>
        <begin position="18"/>
        <end position="202"/>
    </location>
</feature>
<protein>
    <recommendedName>
        <fullName evidence="4">Cyanovirin-N domain-containing protein</fullName>
    </recommendedName>
</protein>
<proteinExistence type="predicted"/>